<dbReference type="SUPFAM" id="SSF52540">
    <property type="entry name" value="P-loop containing nucleoside triphosphate hydrolases"/>
    <property type="match status" value="1"/>
</dbReference>
<comment type="caution">
    <text evidence="6">The sequence shown here is derived from an EMBL/GenBank/DDBJ whole genome shotgun (WGS) entry which is preliminary data.</text>
</comment>
<evidence type="ECO:0000256" key="3">
    <source>
        <dbReference type="ARBA" id="ARBA00022741"/>
    </source>
</evidence>
<dbReference type="PANTHER" id="PTHR43335">
    <property type="entry name" value="ABC TRANSPORTER, ATP-BINDING PROTEIN"/>
    <property type="match status" value="1"/>
</dbReference>
<protein>
    <submittedName>
        <fullName evidence="6">ABC transporter ATP-binding protein</fullName>
    </submittedName>
</protein>
<feature type="domain" description="ABC transporter" evidence="5">
    <location>
        <begin position="7"/>
        <end position="233"/>
    </location>
</feature>
<dbReference type="EMBL" id="NPEU01000344">
    <property type="protein sequence ID" value="RAI33717.1"/>
    <property type="molecule type" value="Genomic_DNA"/>
</dbReference>
<evidence type="ECO:0000313" key="7">
    <source>
        <dbReference type="Proteomes" id="UP000248863"/>
    </source>
</evidence>
<keyword evidence="7" id="KW-1185">Reference proteome</keyword>
<accession>A0A327K5P0</accession>
<dbReference type="InterPro" id="IPR003439">
    <property type="entry name" value="ABC_transporter-like_ATP-bd"/>
</dbReference>
<comment type="similarity">
    <text evidence="1">Belongs to the ABC transporter superfamily.</text>
</comment>
<dbReference type="RefSeq" id="WP_111359256.1">
    <property type="nucleotide sequence ID" value="NZ_NHSK01000102.1"/>
</dbReference>
<dbReference type="GO" id="GO:0005524">
    <property type="term" value="F:ATP binding"/>
    <property type="evidence" value="ECO:0007669"/>
    <property type="project" value="UniProtKB-KW"/>
</dbReference>
<dbReference type="InterPro" id="IPR017871">
    <property type="entry name" value="ABC_transporter-like_CS"/>
</dbReference>
<dbReference type="OrthoDB" id="9778547at2"/>
<dbReference type="PROSITE" id="PS00211">
    <property type="entry name" value="ABC_TRANSPORTER_1"/>
    <property type="match status" value="1"/>
</dbReference>
<organism evidence="6 7">
    <name type="scientific">Rhodoplanes elegans</name>
    <dbReference type="NCBI Taxonomy" id="29408"/>
    <lineage>
        <taxon>Bacteria</taxon>
        <taxon>Pseudomonadati</taxon>
        <taxon>Pseudomonadota</taxon>
        <taxon>Alphaproteobacteria</taxon>
        <taxon>Hyphomicrobiales</taxon>
        <taxon>Nitrobacteraceae</taxon>
        <taxon>Rhodoplanes</taxon>
    </lineage>
</organism>
<keyword evidence="2" id="KW-0813">Transport</keyword>
<reference evidence="6 7" key="1">
    <citation type="submission" date="2017-07" db="EMBL/GenBank/DDBJ databases">
        <title>Draft Genome Sequences of Select Purple Nonsulfur Bacteria.</title>
        <authorList>
            <person name="Lasarre B."/>
            <person name="Mckinlay J.B."/>
        </authorList>
    </citation>
    <scope>NUCLEOTIDE SEQUENCE [LARGE SCALE GENOMIC DNA]</scope>
    <source>
        <strain evidence="6 7">DSM 11907</strain>
    </source>
</reference>
<dbReference type="Proteomes" id="UP000248863">
    <property type="component" value="Unassembled WGS sequence"/>
</dbReference>
<dbReference type="InterPro" id="IPR003593">
    <property type="entry name" value="AAA+_ATPase"/>
</dbReference>
<evidence type="ECO:0000313" key="6">
    <source>
        <dbReference type="EMBL" id="RAI33717.1"/>
    </source>
</evidence>
<dbReference type="Pfam" id="PF00005">
    <property type="entry name" value="ABC_tran"/>
    <property type="match status" value="1"/>
</dbReference>
<evidence type="ECO:0000259" key="5">
    <source>
        <dbReference type="PROSITE" id="PS50893"/>
    </source>
</evidence>
<evidence type="ECO:0000256" key="1">
    <source>
        <dbReference type="ARBA" id="ARBA00005417"/>
    </source>
</evidence>
<dbReference type="GO" id="GO:0016887">
    <property type="term" value="F:ATP hydrolysis activity"/>
    <property type="evidence" value="ECO:0007669"/>
    <property type="project" value="InterPro"/>
</dbReference>
<evidence type="ECO:0000256" key="2">
    <source>
        <dbReference type="ARBA" id="ARBA00022448"/>
    </source>
</evidence>
<dbReference type="Gene3D" id="3.40.50.300">
    <property type="entry name" value="P-loop containing nucleotide triphosphate hydrolases"/>
    <property type="match status" value="1"/>
</dbReference>
<dbReference type="PANTHER" id="PTHR43335:SF11">
    <property type="entry name" value="ABC TRANSPORTER RELATED"/>
    <property type="match status" value="1"/>
</dbReference>
<dbReference type="AlphaFoldDB" id="A0A327K5P0"/>
<sequence length="304" mass="32254">MTGSPIVALHGVAKRYGTVEAVRDVSLSAAAGECVALVGHNGAGKTTLMKLMLGLLHPTRGSVRVLGSDPDAGAFAVRRRIGFLPETIAFNPALTATEMLRFYARLKREPMRVVAPLLDRVGLAAAADRRIGTYSKGMRQRLGLAQALLGEPALLLLDEPTTGLDPALRGQLYGLIRDLVRGGATVLISTHALGELEGVADRVVILDRGVVLADGSLGALRRLARLPIRVRVKVAGAQAEAPAWLRESGEAFNGHHFDLTCTPAGKMALLRRAVESGAAIDDIEVAEPTLDDLYAHFLRAGDAR</sequence>
<gene>
    <name evidence="6" type="ORF">CH338_22090</name>
</gene>
<dbReference type="PROSITE" id="PS50893">
    <property type="entry name" value="ABC_TRANSPORTER_2"/>
    <property type="match status" value="1"/>
</dbReference>
<proteinExistence type="inferred from homology"/>
<name>A0A327K5P0_9BRAD</name>
<dbReference type="SMART" id="SM00382">
    <property type="entry name" value="AAA"/>
    <property type="match status" value="1"/>
</dbReference>
<dbReference type="InterPro" id="IPR027417">
    <property type="entry name" value="P-loop_NTPase"/>
</dbReference>
<dbReference type="CDD" id="cd03230">
    <property type="entry name" value="ABC_DR_subfamily_A"/>
    <property type="match status" value="1"/>
</dbReference>
<evidence type="ECO:0000256" key="4">
    <source>
        <dbReference type="ARBA" id="ARBA00022840"/>
    </source>
</evidence>
<keyword evidence="3" id="KW-0547">Nucleotide-binding</keyword>
<keyword evidence="4 6" id="KW-0067">ATP-binding</keyword>